<dbReference type="InterPro" id="IPR036909">
    <property type="entry name" value="Cyt_c-like_dom_sf"/>
</dbReference>
<evidence type="ECO:0000256" key="8">
    <source>
        <dbReference type="SAM" id="MobiDB-lite"/>
    </source>
</evidence>
<dbReference type="PROSITE" id="PS50082">
    <property type="entry name" value="WD_REPEATS_2"/>
    <property type="match status" value="3"/>
</dbReference>
<keyword evidence="5 7" id="KW-0408">Iron</keyword>
<feature type="repeat" description="WD" evidence="6">
    <location>
        <begin position="292"/>
        <end position="333"/>
    </location>
</feature>
<dbReference type="SMART" id="SM00320">
    <property type="entry name" value="WD40"/>
    <property type="match status" value="6"/>
</dbReference>
<evidence type="ECO:0000256" key="9">
    <source>
        <dbReference type="SAM" id="SignalP"/>
    </source>
</evidence>
<evidence type="ECO:0000256" key="3">
    <source>
        <dbReference type="ARBA" id="ARBA00022723"/>
    </source>
</evidence>
<protein>
    <recommendedName>
        <fullName evidence="10">Cytochrome c domain-containing protein</fullName>
    </recommendedName>
</protein>
<dbReference type="InterPro" id="IPR011429">
    <property type="entry name" value="Cyt_c_Planctomycete-type"/>
</dbReference>
<dbReference type="PROSITE" id="PS51007">
    <property type="entry name" value="CYTC"/>
    <property type="match status" value="1"/>
</dbReference>
<sequence length="872" mass="92537">MGAIALANRATILVLPFLAAGLSSAADKVTYDDQVLPIFQQSCLNCHNPDKAKGGLDLSTFSGAMKGGSGGKIAEPGDAGSKLISVVTHAAEPKMPPEGDKLGGEQINLLKAWIEGGLLENKSSSARKPSKPKFDTALKSAADQKPEGPPPMPADVLLDPPVLAARASSVNAIASSPWAPLLAVTGQRQVLLFDTNSLELTGVLPFPEGDPVSLAFTPNARYLIVGGGVPGKSGVTVTFDVVTGERMLVAGKEFDSVLASDLKPDLSLVATGSPSRLIKVWKAEDGSQLHSIKKHTDWVTALDFSPDGILLATGDRNGGVWVWEADSGSEYLTLRAHQAGITATAFRGDSNLLATASEDGTVRFWEMNGGTEVKKLDAHPGGVLAFAWARDGSFITSGRDRVVKLWKPDFNLLREFKDQPDLPVAVAFDSEGKRAFAADYRGQIAVWDVASGNPGGSFDANPPSVEQRLVSLREEIRKQPEVTSASETAANEAQQKLADARKRLTDSESALQQTREAHAAAVKAKQEHEQKLSHANQQLPPKREQAAQARGRLDTANKEAEAKKAAIGAVDQRIASADQESQAAAAELKRLEDELAKARAEDRKDAIATLEGSVNAQRPKAEAAASALEQIRSERAREQGALSEIEGRQKAATEETTKLDAEVAALAKDAETLPAMLAGATQAAAEGEGKIKECEGAIAPARDAIGPAEKGEQEAAAKLEQTKQRLSWLQDRERHWSAAGVNAESLKTRAEADRQDAEAEGLVADFQEQMKALDEQSAALAAARQEVADREAKHAAQLKSETPAEPKAIEEAAKDLESHRGKVRELEGKLAATTASLAEAKAKLDAALPAAHALRAKAEDLKARYLALRASK</sequence>
<dbReference type="PROSITE" id="PS00678">
    <property type="entry name" value="WD_REPEATS_1"/>
    <property type="match status" value="2"/>
</dbReference>
<evidence type="ECO:0000313" key="12">
    <source>
        <dbReference type="Proteomes" id="UP001320876"/>
    </source>
</evidence>
<dbReference type="Proteomes" id="UP001320876">
    <property type="component" value="Unassembled WGS sequence"/>
</dbReference>
<keyword evidence="4" id="KW-0677">Repeat</keyword>
<evidence type="ECO:0000256" key="4">
    <source>
        <dbReference type="ARBA" id="ARBA00022737"/>
    </source>
</evidence>
<accession>A0ABT3GCD0</accession>
<evidence type="ECO:0000256" key="2">
    <source>
        <dbReference type="ARBA" id="ARBA00022617"/>
    </source>
</evidence>
<dbReference type="EMBL" id="JAPDDT010000001">
    <property type="protein sequence ID" value="MCW1921073.1"/>
    <property type="molecule type" value="Genomic_DNA"/>
</dbReference>
<feature type="compositionally biased region" description="Basic and acidic residues" evidence="8">
    <location>
        <begin position="645"/>
        <end position="656"/>
    </location>
</feature>
<dbReference type="Pfam" id="PF07635">
    <property type="entry name" value="PSCyt1"/>
    <property type="match status" value="1"/>
</dbReference>
<keyword evidence="9" id="KW-0732">Signal</keyword>
<evidence type="ECO:0000313" key="11">
    <source>
        <dbReference type="EMBL" id="MCW1921073.1"/>
    </source>
</evidence>
<evidence type="ECO:0000256" key="5">
    <source>
        <dbReference type="ARBA" id="ARBA00023004"/>
    </source>
</evidence>
<dbReference type="InterPro" id="IPR036322">
    <property type="entry name" value="WD40_repeat_dom_sf"/>
</dbReference>
<keyword evidence="2 7" id="KW-0349">Heme</keyword>
<evidence type="ECO:0000256" key="1">
    <source>
        <dbReference type="ARBA" id="ARBA00022574"/>
    </source>
</evidence>
<dbReference type="InterPro" id="IPR019775">
    <property type="entry name" value="WD40_repeat_CS"/>
</dbReference>
<evidence type="ECO:0000256" key="6">
    <source>
        <dbReference type="PROSITE-ProRule" id="PRU00221"/>
    </source>
</evidence>
<dbReference type="RefSeq" id="WP_264485182.1">
    <property type="nucleotide sequence ID" value="NZ_JAPDDT010000001.1"/>
</dbReference>
<dbReference type="InterPro" id="IPR015943">
    <property type="entry name" value="WD40/YVTN_repeat-like_dom_sf"/>
</dbReference>
<feature type="domain" description="Cytochrome c" evidence="10">
    <location>
        <begin position="30"/>
        <end position="118"/>
    </location>
</feature>
<dbReference type="Pfam" id="PF00400">
    <property type="entry name" value="WD40"/>
    <property type="match status" value="3"/>
</dbReference>
<evidence type="ECO:0000259" key="10">
    <source>
        <dbReference type="PROSITE" id="PS51007"/>
    </source>
</evidence>
<dbReference type="PROSITE" id="PS50294">
    <property type="entry name" value="WD_REPEATS_REGION"/>
    <property type="match status" value="2"/>
</dbReference>
<keyword evidence="3 7" id="KW-0479">Metal-binding</keyword>
<dbReference type="SUPFAM" id="SSF50978">
    <property type="entry name" value="WD40 repeat-like"/>
    <property type="match status" value="1"/>
</dbReference>
<feature type="region of interest" description="Disordered" evidence="8">
    <location>
        <begin position="785"/>
        <end position="822"/>
    </location>
</feature>
<dbReference type="PANTHER" id="PTHR19848">
    <property type="entry name" value="WD40 REPEAT PROTEIN"/>
    <property type="match status" value="1"/>
</dbReference>
<feature type="chain" id="PRO_5046665755" description="Cytochrome c domain-containing protein" evidence="9">
    <location>
        <begin position="26"/>
        <end position="872"/>
    </location>
</feature>
<feature type="repeat" description="WD" evidence="6">
    <location>
        <begin position="334"/>
        <end position="375"/>
    </location>
</feature>
<dbReference type="PANTHER" id="PTHR19848:SF8">
    <property type="entry name" value="F-BOX AND WD REPEAT DOMAIN CONTAINING 7"/>
    <property type="match status" value="1"/>
</dbReference>
<gene>
    <name evidence="11" type="ORF">OKA05_00810</name>
</gene>
<feature type="repeat" description="WD" evidence="6">
    <location>
        <begin position="376"/>
        <end position="407"/>
    </location>
</feature>
<feature type="compositionally biased region" description="Polar residues" evidence="8">
    <location>
        <begin position="481"/>
        <end position="494"/>
    </location>
</feature>
<keyword evidence="1 6" id="KW-0853">WD repeat</keyword>
<reference evidence="11 12" key="1">
    <citation type="submission" date="2022-10" db="EMBL/GenBank/DDBJ databases">
        <title>Luteolibacter arcticus strain CCTCC AB 2014275, whole genome shotgun sequencing project.</title>
        <authorList>
            <person name="Zhao G."/>
            <person name="Shen L."/>
        </authorList>
    </citation>
    <scope>NUCLEOTIDE SEQUENCE [LARGE SCALE GENOMIC DNA]</scope>
    <source>
        <strain evidence="11 12">CCTCC AB 2014275</strain>
    </source>
</reference>
<dbReference type="InterPro" id="IPR009056">
    <property type="entry name" value="Cyt_c-like_dom"/>
</dbReference>
<dbReference type="SUPFAM" id="SSF46626">
    <property type="entry name" value="Cytochrome c"/>
    <property type="match status" value="1"/>
</dbReference>
<comment type="caution">
    <text evidence="11">The sequence shown here is derived from an EMBL/GenBank/DDBJ whole genome shotgun (WGS) entry which is preliminary data.</text>
</comment>
<feature type="signal peptide" evidence="9">
    <location>
        <begin position="1"/>
        <end position="25"/>
    </location>
</feature>
<keyword evidence="12" id="KW-1185">Reference proteome</keyword>
<feature type="region of interest" description="Disordered" evidence="8">
    <location>
        <begin position="634"/>
        <end position="656"/>
    </location>
</feature>
<dbReference type="InterPro" id="IPR001680">
    <property type="entry name" value="WD40_rpt"/>
</dbReference>
<feature type="compositionally biased region" description="Basic and acidic residues" evidence="8">
    <location>
        <begin position="802"/>
        <end position="822"/>
    </location>
</feature>
<evidence type="ECO:0000256" key="7">
    <source>
        <dbReference type="PROSITE-ProRule" id="PRU00433"/>
    </source>
</evidence>
<dbReference type="Gene3D" id="2.130.10.10">
    <property type="entry name" value="YVTN repeat-like/Quinoprotein amine dehydrogenase"/>
    <property type="match status" value="2"/>
</dbReference>
<organism evidence="11 12">
    <name type="scientific">Luteolibacter arcticus</name>
    <dbReference type="NCBI Taxonomy" id="1581411"/>
    <lineage>
        <taxon>Bacteria</taxon>
        <taxon>Pseudomonadati</taxon>
        <taxon>Verrucomicrobiota</taxon>
        <taxon>Verrucomicrobiia</taxon>
        <taxon>Verrucomicrobiales</taxon>
        <taxon>Verrucomicrobiaceae</taxon>
        <taxon>Luteolibacter</taxon>
    </lineage>
</organism>
<feature type="region of interest" description="Disordered" evidence="8">
    <location>
        <begin position="478"/>
        <end position="557"/>
    </location>
</feature>
<name>A0ABT3GCD0_9BACT</name>
<dbReference type="CDD" id="cd00200">
    <property type="entry name" value="WD40"/>
    <property type="match status" value="1"/>
</dbReference>
<proteinExistence type="predicted"/>
<feature type="compositionally biased region" description="Basic and acidic residues" evidence="8">
    <location>
        <begin position="541"/>
        <end position="557"/>
    </location>
</feature>
<dbReference type="SUPFAM" id="SSF57997">
    <property type="entry name" value="Tropomyosin"/>
    <property type="match status" value="1"/>
</dbReference>